<dbReference type="SUPFAM" id="SSF53623">
    <property type="entry name" value="MurD-like peptide ligases, catalytic domain"/>
    <property type="match status" value="1"/>
</dbReference>
<name>X1D4M4_9ZZZZ</name>
<dbReference type="InterPro" id="IPR036565">
    <property type="entry name" value="Mur-like_cat_sf"/>
</dbReference>
<evidence type="ECO:0000313" key="1">
    <source>
        <dbReference type="EMBL" id="GAH15701.1"/>
    </source>
</evidence>
<sequence length="54" mass="6138">MRKFEGEEVVVSRDEISFTGSHNLENILSAIAIASLYRLEREAVREALLEFKGL</sequence>
<accession>X1D4M4</accession>
<reference evidence="1" key="1">
    <citation type="journal article" date="2014" name="Front. Microbiol.">
        <title>High frequency of phylogenetically diverse reductive dehalogenase-homologous genes in deep subseafloor sedimentary metagenomes.</title>
        <authorList>
            <person name="Kawai M."/>
            <person name="Futagami T."/>
            <person name="Toyoda A."/>
            <person name="Takaki Y."/>
            <person name="Nishi S."/>
            <person name="Hori S."/>
            <person name="Arai W."/>
            <person name="Tsubouchi T."/>
            <person name="Morono Y."/>
            <person name="Uchiyama I."/>
            <person name="Ito T."/>
            <person name="Fujiyama A."/>
            <person name="Inagaki F."/>
            <person name="Takami H."/>
        </authorList>
    </citation>
    <scope>NUCLEOTIDE SEQUENCE</scope>
    <source>
        <strain evidence="1">Expedition CK06-06</strain>
    </source>
</reference>
<feature type="non-terminal residue" evidence="1">
    <location>
        <position position="54"/>
    </location>
</feature>
<dbReference type="EMBL" id="BART01035566">
    <property type="protein sequence ID" value="GAH15701.1"/>
    <property type="molecule type" value="Genomic_DNA"/>
</dbReference>
<proteinExistence type="predicted"/>
<dbReference type="AlphaFoldDB" id="X1D4M4"/>
<organism evidence="1">
    <name type="scientific">marine sediment metagenome</name>
    <dbReference type="NCBI Taxonomy" id="412755"/>
    <lineage>
        <taxon>unclassified sequences</taxon>
        <taxon>metagenomes</taxon>
        <taxon>ecological metagenomes</taxon>
    </lineage>
</organism>
<gene>
    <name evidence="1" type="ORF">S01H4_60352</name>
</gene>
<protein>
    <recommendedName>
        <fullName evidence="2">Mur ligase central domain-containing protein</fullName>
    </recommendedName>
</protein>
<dbReference type="GO" id="GO:0005524">
    <property type="term" value="F:ATP binding"/>
    <property type="evidence" value="ECO:0007669"/>
    <property type="project" value="InterPro"/>
</dbReference>
<comment type="caution">
    <text evidence="1">The sequence shown here is derived from an EMBL/GenBank/DDBJ whole genome shotgun (WGS) entry which is preliminary data.</text>
</comment>
<dbReference type="Gene3D" id="3.40.1190.10">
    <property type="entry name" value="Mur-like, catalytic domain"/>
    <property type="match status" value="1"/>
</dbReference>
<evidence type="ECO:0008006" key="2">
    <source>
        <dbReference type="Google" id="ProtNLM"/>
    </source>
</evidence>